<feature type="compositionally biased region" description="Basic and acidic residues" evidence="1">
    <location>
        <begin position="633"/>
        <end position="647"/>
    </location>
</feature>
<evidence type="ECO:0000256" key="3">
    <source>
        <dbReference type="SAM" id="SignalP"/>
    </source>
</evidence>
<feature type="region of interest" description="Disordered" evidence="1">
    <location>
        <begin position="621"/>
        <end position="647"/>
    </location>
</feature>
<keyword evidence="3" id="KW-0732">Signal</keyword>
<sequence>MTPRIANAFLATLLLFTIVPARPTFAQDTSPVPYTFQECDQVEEARLRDELNGITQSIFEPEKIRLEIAAIVDRKWAELDLDSTVDEAVDAAVEKARSETDWWERVKSNWSADTTKELTEKVATYAFASESFVTAVNQLSESIASELVDELRIMTAKSASSALQCVQAFIGDTFSQTMAAVLEEQIQDRIDEIVVDPDPENATILDIIELHPELLSGVAVIVGTQLAKRFAAKMVQNIAGKVIVRILGKLATSAIPLVGWIIGGGLIVWDVINAGEGAFPQIRNSLQEDQTKAELRKQIANEVHAELLAEMDLTELSRSVSNDVYSQWQEFRRKYGRVLELAETNSRFQGILDNTPVEEVKKLADFVSVVEAKLGSTRLESLLDRGQFERLLALPQNVLEMLELGVDPDIVIEWAELAGDSIELLIATELYRVASPSDFRDRADLERVLVLNDAELIQKAMLLDREERDAVLALPTVHIEQVLEKLSPEELSWLAKEYLTKLNAQVINVLVDRVLREPELIAELGVELVQVTLLESQDFEETLDYIILKTGDRTWAGQVIEMLSAIRPALSSELSWALFWHYEGAALRNTLYALAGLLALTILWRRIMSRRQRQDVNVTVVLPENRGSGGSDPVHKSVDDHSSDESG</sequence>
<protein>
    <recommendedName>
        <fullName evidence="5">Magnesium transporter MgtE intracellular domain-containing protein</fullName>
    </recommendedName>
</protein>
<feature type="signal peptide" evidence="3">
    <location>
        <begin position="1"/>
        <end position="26"/>
    </location>
</feature>
<accession>A0A6B1D229</accession>
<feature type="transmembrane region" description="Helical" evidence="2">
    <location>
        <begin position="585"/>
        <end position="604"/>
    </location>
</feature>
<evidence type="ECO:0000256" key="1">
    <source>
        <dbReference type="SAM" id="MobiDB-lite"/>
    </source>
</evidence>
<dbReference type="EMBL" id="VXMH01000015">
    <property type="protein sequence ID" value="MYC93890.1"/>
    <property type="molecule type" value="Genomic_DNA"/>
</dbReference>
<organism evidence="4">
    <name type="scientific">Caldilineaceae bacterium SB0661_bin_32</name>
    <dbReference type="NCBI Taxonomy" id="2605255"/>
    <lineage>
        <taxon>Bacteria</taxon>
        <taxon>Bacillati</taxon>
        <taxon>Chloroflexota</taxon>
        <taxon>Caldilineae</taxon>
        <taxon>Caldilineales</taxon>
        <taxon>Caldilineaceae</taxon>
    </lineage>
</organism>
<keyword evidence="2" id="KW-1133">Transmembrane helix</keyword>
<feature type="chain" id="PRO_5025638077" description="Magnesium transporter MgtE intracellular domain-containing protein" evidence="3">
    <location>
        <begin position="27"/>
        <end position="647"/>
    </location>
</feature>
<evidence type="ECO:0000313" key="4">
    <source>
        <dbReference type="EMBL" id="MYC93890.1"/>
    </source>
</evidence>
<gene>
    <name evidence="4" type="ORF">F4X14_02875</name>
</gene>
<proteinExistence type="predicted"/>
<evidence type="ECO:0000256" key="2">
    <source>
        <dbReference type="SAM" id="Phobius"/>
    </source>
</evidence>
<name>A0A6B1D229_9CHLR</name>
<dbReference type="AlphaFoldDB" id="A0A6B1D229"/>
<evidence type="ECO:0008006" key="5">
    <source>
        <dbReference type="Google" id="ProtNLM"/>
    </source>
</evidence>
<reference evidence="4" key="1">
    <citation type="submission" date="2019-09" db="EMBL/GenBank/DDBJ databases">
        <title>Characterisation of the sponge microbiome using genome-centric metagenomics.</title>
        <authorList>
            <person name="Engelberts J.P."/>
            <person name="Robbins S.J."/>
            <person name="De Goeij J.M."/>
            <person name="Aranda M."/>
            <person name="Bell S.C."/>
            <person name="Webster N.S."/>
        </authorList>
    </citation>
    <scope>NUCLEOTIDE SEQUENCE</scope>
    <source>
        <strain evidence="4">SB0661_bin_32</strain>
    </source>
</reference>
<keyword evidence="2" id="KW-0472">Membrane</keyword>
<keyword evidence="2" id="KW-0812">Transmembrane</keyword>
<comment type="caution">
    <text evidence="4">The sequence shown here is derived from an EMBL/GenBank/DDBJ whole genome shotgun (WGS) entry which is preliminary data.</text>
</comment>